<dbReference type="Proteomes" id="UP000445696">
    <property type="component" value="Unassembled WGS sequence"/>
</dbReference>
<dbReference type="InterPro" id="IPR056935">
    <property type="entry name" value="Rv0428c-like_C"/>
</dbReference>
<organism evidence="2 3">
    <name type="scientific">Sneathiella chungangensis</name>
    <dbReference type="NCBI Taxonomy" id="1418234"/>
    <lineage>
        <taxon>Bacteria</taxon>
        <taxon>Pseudomonadati</taxon>
        <taxon>Pseudomonadota</taxon>
        <taxon>Alphaproteobacteria</taxon>
        <taxon>Sneathiellales</taxon>
        <taxon>Sneathiellaceae</taxon>
        <taxon>Sneathiella</taxon>
    </lineage>
</organism>
<proteinExistence type="predicted"/>
<feature type="domain" description="N-acetyltransferase" evidence="1">
    <location>
        <begin position="117"/>
        <end position="248"/>
    </location>
</feature>
<keyword evidence="2" id="KW-0808">Transferase</keyword>
<dbReference type="RefSeq" id="WP_161338384.1">
    <property type="nucleotide sequence ID" value="NZ_JBHSDG010000006.1"/>
</dbReference>
<dbReference type="GO" id="GO:0016747">
    <property type="term" value="F:acyltransferase activity, transferring groups other than amino-acyl groups"/>
    <property type="evidence" value="ECO:0007669"/>
    <property type="project" value="InterPro"/>
</dbReference>
<evidence type="ECO:0000313" key="2">
    <source>
        <dbReference type="EMBL" id="MZR21960.1"/>
    </source>
</evidence>
<dbReference type="InterPro" id="IPR016181">
    <property type="entry name" value="Acyl_CoA_acyltransferase"/>
</dbReference>
<dbReference type="SUPFAM" id="SSF55729">
    <property type="entry name" value="Acyl-CoA N-acyltransferases (Nat)"/>
    <property type="match status" value="1"/>
</dbReference>
<gene>
    <name evidence="2" type="ORF">GQF03_06420</name>
</gene>
<dbReference type="Pfam" id="PF24553">
    <property type="entry name" value="Rv0428c_C"/>
    <property type="match status" value="1"/>
</dbReference>
<comment type="caution">
    <text evidence="2">The sequence shown here is derived from an EMBL/GenBank/DDBJ whole genome shotgun (WGS) entry which is preliminary data.</text>
</comment>
<sequence>MLQQIAEIEAHSRAAIPALRVEVYDGWHLRFARNHTRRANSVNVVDRGTLPLDRKIEHCEAAYAREDQTCHFRLTPLADNDLDKSLEGRGYGYFGETEVRIFDLDERLAPDLGKDLVAYDPSSDFWLKGVATLTGQDKAKQSVFREMLSLINLDIQALAILRGKQIVACGMGVRSSEFLGLFEFATHPKFRRRCFAARIARQMLADAQIVGVKRAYLQVVMDNKAGRRFWEEIGFRRALYNYHYRTRL</sequence>
<dbReference type="EMBL" id="WTVA01000002">
    <property type="protein sequence ID" value="MZR21960.1"/>
    <property type="molecule type" value="Genomic_DNA"/>
</dbReference>
<protein>
    <submittedName>
        <fullName evidence="2">GNAT family N-acetyltransferase</fullName>
    </submittedName>
</protein>
<dbReference type="Gene3D" id="3.40.630.30">
    <property type="match status" value="1"/>
</dbReference>
<accession>A0A845MEX7</accession>
<keyword evidence="3" id="KW-1185">Reference proteome</keyword>
<evidence type="ECO:0000259" key="1">
    <source>
        <dbReference type="PROSITE" id="PS51186"/>
    </source>
</evidence>
<dbReference type="InterPro" id="IPR000182">
    <property type="entry name" value="GNAT_dom"/>
</dbReference>
<evidence type="ECO:0000313" key="3">
    <source>
        <dbReference type="Proteomes" id="UP000445696"/>
    </source>
</evidence>
<reference evidence="2 3" key="1">
    <citation type="journal article" date="2014" name="Int. J. Syst. Evol. Microbiol.">
        <title>Sneathiella chungangensis sp. nov., isolated from a marine sand, and emended description of the genus Sneathiella.</title>
        <authorList>
            <person name="Siamphan C."/>
            <person name="Kim H."/>
            <person name="Lee J.S."/>
            <person name="Kim W."/>
        </authorList>
    </citation>
    <scope>NUCLEOTIDE SEQUENCE [LARGE SCALE GENOMIC DNA]</scope>
    <source>
        <strain evidence="2 3">KCTC 32476</strain>
    </source>
</reference>
<dbReference type="PROSITE" id="PS51186">
    <property type="entry name" value="GNAT"/>
    <property type="match status" value="1"/>
</dbReference>
<name>A0A845MEX7_9PROT</name>
<dbReference type="AlphaFoldDB" id="A0A845MEX7"/>
<dbReference type="OrthoDB" id="9775595at2"/>